<sequence length="445" mass="50048">MNAERCALLHNEIVKLGWEGSGRDLDDLPQRNWFEFYGDEANEIRNSLSPTLGTFLEQAWEVGDDHSFFYYVMGLSHPSNLFINHSEEKSRGEKERFLTLYAANDIAEHPGGLIFDQNTDTAIIQMTVEDGSTIHNGRQLWYPLETVLEAWLDMIHVGKIRAVTGDVEGPNPKFDPWINIPYSDKMLQETISVFNQLVEAIESRMPGTHQEPSATGLVDDVILRESQVPPGFAYEFIRNVRRPRFQYVAPGLALPTPSTFSNQVFFSILPDPPPDDDDPVLAIAPILLFRSTQNYTAPPDADITGYNLPFSWPYSQVSQYPSGLYLSPVDRESSNPFEDECTLVLPFGIGANGFARTSDGARFGENTEAETSQAKDTFADLFQPGYQPFVEMHGARFVGVLKSWLAMVENGDWSVNEEGIIGGMDEWRKADTAPEWEKYVVPVGW</sequence>
<evidence type="ECO:0000313" key="1">
    <source>
        <dbReference type="EMBL" id="KAF2472770.1"/>
    </source>
</evidence>
<gene>
    <name evidence="1" type="ORF">BDR25DRAFT_219499</name>
</gene>
<comment type="caution">
    <text evidence="1">The sequence shown here is derived from an EMBL/GenBank/DDBJ whole genome shotgun (WGS) entry which is preliminary data.</text>
</comment>
<dbReference type="Proteomes" id="UP000799755">
    <property type="component" value="Unassembled WGS sequence"/>
</dbReference>
<keyword evidence="2" id="KW-1185">Reference proteome</keyword>
<dbReference type="EMBL" id="MU003501">
    <property type="protein sequence ID" value="KAF2472770.1"/>
    <property type="molecule type" value="Genomic_DNA"/>
</dbReference>
<accession>A0ACB6R100</accession>
<protein>
    <submittedName>
        <fullName evidence="1">Uncharacterized protein</fullName>
    </submittedName>
</protein>
<name>A0ACB6R100_9PLEO</name>
<proteinExistence type="predicted"/>
<reference evidence="1" key="1">
    <citation type="journal article" date="2020" name="Stud. Mycol.">
        <title>101 Dothideomycetes genomes: a test case for predicting lifestyles and emergence of pathogens.</title>
        <authorList>
            <person name="Haridas S."/>
            <person name="Albert R."/>
            <person name="Binder M."/>
            <person name="Bloem J."/>
            <person name="Labutti K."/>
            <person name="Salamov A."/>
            <person name="Andreopoulos B."/>
            <person name="Baker S."/>
            <person name="Barry K."/>
            <person name="Bills G."/>
            <person name="Bluhm B."/>
            <person name="Cannon C."/>
            <person name="Castanera R."/>
            <person name="Culley D."/>
            <person name="Daum C."/>
            <person name="Ezra D."/>
            <person name="Gonzalez J."/>
            <person name="Henrissat B."/>
            <person name="Kuo A."/>
            <person name="Liang C."/>
            <person name="Lipzen A."/>
            <person name="Lutzoni F."/>
            <person name="Magnuson J."/>
            <person name="Mondo S."/>
            <person name="Nolan M."/>
            <person name="Ohm R."/>
            <person name="Pangilinan J."/>
            <person name="Park H.-J."/>
            <person name="Ramirez L."/>
            <person name="Alfaro M."/>
            <person name="Sun H."/>
            <person name="Tritt A."/>
            <person name="Yoshinaga Y."/>
            <person name="Zwiers L.-H."/>
            <person name="Turgeon B."/>
            <person name="Goodwin S."/>
            <person name="Spatafora J."/>
            <person name="Crous P."/>
            <person name="Grigoriev I."/>
        </authorList>
    </citation>
    <scope>NUCLEOTIDE SEQUENCE</scope>
    <source>
        <strain evidence="1">ATCC 200398</strain>
    </source>
</reference>
<evidence type="ECO:0000313" key="2">
    <source>
        <dbReference type="Proteomes" id="UP000799755"/>
    </source>
</evidence>
<organism evidence="1 2">
    <name type="scientific">Lindgomyces ingoldianus</name>
    <dbReference type="NCBI Taxonomy" id="673940"/>
    <lineage>
        <taxon>Eukaryota</taxon>
        <taxon>Fungi</taxon>
        <taxon>Dikarya</taxon>
        <taxon>Ascomycota</taxon>
        <taxon>Pezizomycotina</taxon>
        <taxon>Dothideomycetes</taxon>
        <taxon>Pleosporomycetidae</taxon>
        <taxon>Pleosporales</taxon>
        <taxon>Lindgomycetaceae</taxon>
        <taxon>Lindgomyces</taxon>
    </lineage>
</organism>